<sequence length="275" mass="31001">MPTAAVPAYRQSYIEKDRCVRNSTAVKIPGVDMMQGFTLSKTEFENLFLQTADNVDDATRPNPHQKQQRFRRKPQRKTTPLNETKTDTNPSSRPFRAAAKVVEPTISNSEEAIDYADLCRKHAASLQRCLPPDYEGAGEFFEKAVDARAKHGLFCTPDNADAHVEYAQNLSKRGLTPEAEYHLRSAADIYRMLDARSARKYGDVLLYMAVVIDRQGRLAEAENFYRSALAVYRKNKLSDDNVRVGIDSLSNNLRAQGRADEVDTVVKRHFLGALD</sequence>
<dbReference type="OrthoDB" id="10312498at2759"/>
<evidence type="ECO:0000313" key="2">
    <source>
        <dbReference type="EMBL" id="PXF49927.1"/>
    </source>
</evidence>
<reference evidence="2 3" key="1">
    <citation type="journal article" date="2018" name="Mol. Biol. Evol.">
        <title>Analysis of the draft genome of the red seaweed Gracilariopsis chorda provides insights into genome size evolution in Rhodophyta.</title>
        <authorList>
            <person name="Lee J."/>
            <person name="Yang E.C."/>
            <person name="Graf L."/>
            <person name="Yang J.H."/>
            <person name="Qiu H."/>
            <person name="Zel Zion U."/>
            <person name="Chan C.X."/>
            <person name="Stephens T.G."/>
            <person name="Weber A.P.M."/>
            <person name="Boo G.H."/>
            <person name="Boo S.M."/>
            <person name="Kim K.M."/>
            <person name="Shin Y."/>
            <person name="Jung M."/>
            <person name="Lee S.J."/>
            <person name="Yim H.S."/>
            <person name="Lee J.H."/>
            <person name="Bhattacharya D."/>
            <person name="Yoon H.S."/>
        </authorList>
    </citation>
    <scope>NUCLEOTIDE SEQUENCE [LARGE SCALE GENOMIC DNA]</scope>
    <source>
        <strain evidence="2 3">SKKU-2015</strain>
        <tissue evidence="2">Whole body</tissue>
    </source>
</reference>
<feature type="compositionally biased region" description="Basic residues" evidence="1">
    <location>
        <begin position="66"/>
        <end position="76"/>
    </location>
</feature>
<dbReference type="EMBL" id="NBIV01000001">
    <property type="protein sequence ID" value="PXF49927.1"/>
    <property type="molecule type" value="Genomic_DNA"/>
</dbReference>
<accession>A0A2V3J7R1</accession>
<comment type="caution">
    <text evidence="2">The sequence shown here is derived from an EMBL/GenBank/DDBJ whole genome shotgun (WGS) entry which is preliminary data.</text>
</comment>
<gene>
    <name evidence="2" type="ORF">BWQ96_00087</name>
</gene>
<organism evidence="2 3">
    <name type="scientific">Gracilariopsis chorda</name>
    <dbReference type="NCBI Taxonomy" id="448386"/>
    <lineage>
        <taxon>Eukaryota</taxon>
        <taxon>Rhodophyta</taxon>
        <taxon>Florideophyceae</taxon>
        <taxon>Rhodymeniophycidae</taxon>
        <taxon>Gracilariales</taxon>
        <taxon>Gracilariaceae</taxon>
        <taxon>Gracilariopsis</taxon>
    </lineage>
</organism>
<evidence type="ECO:0000256" key="1">
    <source>
        <dbReference type="SAM" id="MobiDB-lite"/>
    </source>
</evidence>
<keyword evidence="3" id="KW-1185">Reference proteome</keyword>
<dbReference type="Proteomes" id="UP000247409">
    <property type="component" value="Unassembled WGS sequence"/>
</dbReference>
<dbReference type="AlphaFoldDB" id="A0A2V3J7R1"/>
<dbReference type="Gene3D" id="1.25.40.10">
    <property type="entry name" value="Tetratricopeptide repeat domain"/>
    <property type="match status" value="1"/>
</dbReference>
<name>A0A2V3J7R1_9FLOR</name>
<dbReference type="SUPFAM" id="SSF48452">
    <property type="entry name" value="TPR-like"/>
    <property type="match status" value="1"/>
</dbReference>
<evidence type="ECO:0000313" key="3">
    <source>
        <dbReference type="Proteomes" id="UP000247409"/>
    </source>
</evidence>
<feature type="region of interest" description="Disordered" evidence="1">
    <location>
        <begin position="54"/>
        <end position="93"/>
    </location>
</feature>
<dbReference type="InterPro" id="IPR011990">
    <property type="entry name" value="TPR-like_helical_dom_sf"/>
</dbReference>
<proteinExistence type="predicted"/>
<feature type="compositionally biased region" description="Polar residues" evidence="1">
    <location>
        <begin position="78"/>
        <end position="92"/>
    </location>
</feature>
<protein>
    <submittedName>
        <fullName evidence="2">Uncharacterized protein</fullName>
    </submittedName>
</protein>